<feature type="chain" id="PRO_5035265427" description="PKD/Chitinase domain-containing protein" evidence="2">
    <location>
        <begin position="40"/>
        <end position="1165"/>
    </location>
</feature>
<sequence length="1165" mass="123833">MNIPTFSFFLKNNNIFVLNFKQIIATILCLTLYTNSVNAQQYPPSQTGAYPDTRPYQSPTTYPNMLVPFTEPVNNLTVTRITDKNMSSNPVGYQMRHDYSKDQCWNADGTEIMLSAYNGQAQILDGDTYQFKRWATNIPSRQRWSYTNPDIMYGVSGNRLVSVHATTGVVTTIHTFTGYSSIDLGLGEGNQSNDDRYWAVLGKVNGDWNNVDFICYDRQTDTVLGTLPQGNLSGLIDWASMTQNGEYFVVRYNAYGSGNKQGIKRWNKNFTGQFNVWSNPQHGDIGVAQNGNPVWVTIGSGAGYYLHMTDMVTGVTTGLVWQESYGIEGAHVSCRNVNRPGWAYISVEPPVSNVNANRMTREMFAVKLDNSNTFERWGFHNASSRVYWQQPHVTPNHDGTKVMFASSWGNSSVDSDNYAPSFVVEKEQDPNGITANAGPDVSICNGSSTTLTATGGSTYLWSTGATTASISVSPTTTTTYTVTAYDATGTNSDTDDVTVTVNAIPVANAGADVSTCQGTSVTLSASGGSSYLWSTGATTQTINVNPNSTTTYSVQVTQNGCSSSDTVMVTVNPSPTINAGSDVTINLGESITLTATGGNTYLWSTGSTSSSITVSPTVTTTYTVTGYLNGCESTDTVTVFLVDNSVTANAGPDVSICNGSSTTLTATGGSTYLWSTGATTASISVSPTTTTTYTVTAYDATGTNSDTDDVTVTVNAIPVANAGTDVSTCQGTSVTLSASGGSSYLWSTGATTQTINVNPNSTTTYSVQVTQNGCSSSDTVMVTVNPSPTINAGSDVTINLGESTTLTATGGNTYLWSTGSTSSSITVSPTVTTTYTVTGYLNGCQNTDSVTVFVNSANANAGQDQTICNGYSATLTATGGDTYLWSTGATTQSITVNPTSTSTYTVTAYVGNSQDTDSVIVTVNPNPNVVIANGSEVSILEGEYVTLSVSGANTYLWNNGATQPNIAVSPNTTTTYSVTGYINNCSDTKQVTVNVFESVSANAGEDVTVCLDDNTVTLTAAASSGGDQFLWSTGETTSSIIVSPEVDTEYTVTVYNELDYDTDEVMVFVNDCIDTEVPDDSESLEFLVYPNPTFGDLNIKITGLLNVSSIHLYDLSGKALYSETISDGEEHTYIKTLNLSNFAAGIYLLKLVDNRNVITKKIVLR</sequence>
<reference evidence="4 5" key="1">
    <citation type="journal article" date="2014" name="Int. J. Syst. Evol. Microbiol.">
        <title>Complete genome sequence of Corynebacterium casei LMG S-19264T (=DSM 44701T), isolated from a smear-ripened cheese.</title>
        <authorList>
            <consortium name="US DOE Joint Genome Institute (JGI-PGF)"/>
            <person name="Walter F."/>
            <person name="Albersmeier A."/>
            <person name="Kalinowski J."/>
            <person name="Ruckert C."/>
        </authorList>
    </citation>
    <scope>NUCLEOTIDE SEQUENCE [LARGE SCALE GENOMIC DNA]</scope>
    <source>
        <strain evidence="4 5">CGMCC 1.15295</strain>
    </source>
</reference>
<dbReference type="Gene3D" id="2.60.40.10">
    <property type="entry name" value="Immunoglobulins"/>
    <property type="match status" value="1"/>
</dbReference>
<evidence type="ECO:0000259" key="3">
    <source>
        <dbReference type="SMART" id="SM00089"/>
    </source>
</evidence>
<name>A0A8J2XGU1_9FLAO</name>
<dbReference type="InterPro" id="IPR013783">
    <property type="entry name" value="Ig-like_fold"/>
</dbReference>
<dbReference type="EMBL" id="BMIC01000002">
    <property type="protein sequence ID" value="GFZ85251.1"/>
    <property type="molecule type" value="Genomic_DNA"/>
</dbReference>
<gene>
    <name evidence="4" type="ORF">GCM10011531_15470</name>
</gene>
<protein>
    <recommendedName>
        <fullName evidence="3">PKD/Chitinase domain-containing protein</fullName>
    </recommendedName>
</protein>
<feature type="domain" description="PKD/Chitinase" evidence="3">
    <location>
        <begin position="719"/>
        <end position="787"/>
    </location>
</feature>
<comment type="caution">
    <text evidence="4">The sequence shown here is derived from an EMBL/GenBank/DDBJ whole genome shotgun (WGS) entry which is preliminary data.</text>
</comment>
<dbReference type="InterPro" id="IPR026444">
    <property type="entry name" value="Secre_tail"/>
</dbReference>
<evidence type="ECO:0000313" key="5">
    <source>
        <dbReference type="Proteomes" id="UP000598120"/>
    </source>
</evidence>
<organism evidence="4 5">
    <name type="scientific">Aquaticitalea lipolytica</name>
    <dbReference type="NCBI Taxonomy" id="1247562"/>
    <lineage>
        <taxon>Bacteria</taxon>
        <taxon>Pseudomonadati</taxon>
        <taxon>Bacteroidota</taxon>
        <taxon>Flavobacteriia</taxon>
        <taxon>Flavobacteriales</taxon>
        <taxon>Flavobacteriaceae</taxon>
        <taxon>Aquaticitalea</taxon>
    </lineage>
</organism>
<evidence type="ECO:0000256" key="2">
    <source>
        <dbReference type="SAM" id="SignalP"/>
    </source>
</evidence>
<feature type="signal peptide" evidence="2">
    <location>
        <begin position="1"/>
        <end position="39"/>
    </location>
</feature>
<dbReference type="Pfam" id="PF18962">
    <property type="entry name" value="Por_Secre_tail"/>
    <property type="match status" value="1"/>
</dbReference>
<dbReference type="Proteomes" id="UP000598120">
    <property type="component" value="Unassembled WGS sequence"/>
</dbReference>
<evidence type="ECO:0000256" key="1">
    <source>
        <dbReference type="ARBA" id="ARBA00022729"/>
    </source>
</evidence>
<keyword evidence="5" id="KW-1185">Reference proteome</keyword>
<feature type="domain" description="PKD/Chitinase" evidence="3">
    <location>
        <begin position="506"/>
        <end position="574"/>
    </location>
</feature>
<evidence type="ECO:0000313" key="4">
    <source>
        <dbReference type="EMBL" id="GFZ85251.1"/>
    </source>
</evidence>
<proteinExistence type="predicted"/>
<keyword evidence="1 2" id="KW-0732">Signal</keyword>
<dbReference type="NCBIfam" id="TIGR04183">
    <property type="entry name" value="Por_Secre_tail"/>
    <property type="match status" value="1"/>
</dbReference>
<accession>A0A8J2XGU1</accession>
<dbReference type="SMART" id="SM00089">
    <property type="entry name" value="PKD"/>
    <property type="match status" value="2"/>
</dbReference>
<dbReference type="InterPro" id="IPR022409">
    <property type="entry name" value="PKD/Chitinase_dom"/>
</dbReference>
<dbReference type="AlphaFoldDB" id="A0A8J2XGU1"/>